<accession>A0AAE2RUA4</accession>
<proteinExistence type="predicted"/>
<dbReference type="AlphaFoldDB" id="A0AAE2RUA4"/>
<name>A0AAE2RUA4_CLOBE</name>
<dbReference type="EMBL" id="JADOEF010000001">
    <property type="protein sequence ID" value="MBF7810216.1"/>
    <property type="molecule type" value="Genomic_DNA"/>
</dbReference>
<dbReference type="Proteomes" id="UP000631418">
    <property type="component" value="Unassembled WGS sequence"/>
</dbReference>
<protein>
    <submittedName>
        <fullName evidence="1">Uncharacterized protein</fullName>
    </submittedName>
</protein>
<evidence type="ECO:0000313" key="1">
    <source>
        <dbReference type="EMBL" id="MBF7810216.1"/>
    </source>
</evidence>
<comment type="caution">
    <text evidence="1">The sequence shown here is derived from an EMBL/GenBank/DDBJ whole genome shotgun (WGS) entry which is preliminary data.</text>
</comment>
<reference evidence="1" key="1">
    <citation type="submission" date="2020-11" db="EMBL/GenBank/DDBJ databases">
        <authorList>
            <person name="Thieme N."/>
            <person name="Liebl W."/>
            <person name="Zverlov V."/>
        </authorList>
    </citation>
    <scope>NUCLEOTIDE SEQUENCE</scope>
    <source>
        <strain evidence="1">NT08</strain>
    </source>
</reference>
<organism evidence="1 2">
    <name type="scientific">Clostridium beijerinckii</name>
    <name type="common">Clostridium MP</name>
    <dbReference type="NCBI Taxonomy" id="1520"/>
    <lineage>
        <taxon>Bacteria</taxon>
        <taxon>Bacillati</taxon>
        <taxon>Bacillota</taxon>
        <taxon>Clostridia</taxon>
        <taxon>Eubacteriales</taxon>
        <taxon>Clostridiaceae</taxon>
        <taxon>Clostridium</taxon>
    </lineage>
</organism>
<dbReference type="RefSeq" id="WP_158380899.1">
    <property type="nucleotide sequence ID" value="NZ_CP073279.1"/>
</dbReference>
<gene>
    <name evidence="1" type="ORF">IS491_16385</name>
</gene>
<sequence length="48" mass="5467">MTSNSGTTYAKEIPTAIFSDATLHKRVFILSSVEYILKYKFGSKFVYL</sequence>
<evidence type="ECO:0000313" key="2">
    <source>
        <dbReference type="Proteomes" id="UP000631418"/>
    </source>
</evidence>